<evidence type="ECO:0000256" key="2">
    <source>
        <dbReference type="SAM" id="MobiDB-lite"/>
    </source>
</evidence>
<feature type="region of interest" description="Disordered" evidence="2">
    <location>
        <begin position="64"/>
        <end position="140"/>
    </location>
</feature>
<feature type="compositionally biased region" description="Low complexity" evidence="2">
    <location>
        <begin position="128"/>
        <end position="140"/>
    </location>
</feature>
<feature type="compositionally biased region" description="Low complexity" evidence="2">
    <location>
        <begin position="98"/>
        <end position="120"/>
    </location>
</feature>
<sequence>MPDKTTSPTELTSQYITQVTGDLERNVKEQDRIRGEIASLQEQLAALEHNHTVLVNMRQALGITGPPTAPASPPESAAVPSPRKSAGTAPNGRRTTKKTTAAKTTAAKTTAAQASPAAKKPTAKKPAAKTATGGKTAQPTLVELIRRHLAEQGEPRSAAEIAASLDKAHPERDIKTKVVRVTLEGLVAKNRAERTKQGTSVYYTAPDAPGPAAAAETGEVRPEDTVAAPSTA</sequence>
<name>A0ABN3NIZ2_STRLO</name>
<dbReference type="RefSeq" id="WP_344406993.1">
    <property type="nucleotide sequence ID" value="NZ_BAAASG010000036.1"/>
</dbReference>
<evidence type="ECO:0000313" key="4">
    <source>
        <dbReference type="Proteomes" id="UP001501777"/>
    </source>
</evidence>
<evidence type="ECO:0000313" key="3">
    <source>
        <dbReference type="EMBL" id="GAA2523584.1"/>
    </source>
</evidence>
<feature type="region of interest" description="Disordered" evidence="2">
    <location>
        <begin position="194"/>
        <end position="232"/>
    </location>
</feature>
<feature type="compositionally biased region" description="Low complexity" evidence="2">
    <location>
        <begin position="205"/>
        <end position="215"/>
    </location>
</feature>
<keyword evidence="1" id="KW-0175">Coiled coil</keyword>
<reference evidence="3 4" key="1">
    <citation type="journal article" date="2019" name="Int. J. Syst. Evol. Microbiol.">
        <title>The Global Catalogue of Microorganisms (GCM) 10K type strain sequencing project: providing services to taxonomists for standard genome sequencing and annotation.</title>
        <authorList>
            <consortium name="The Broad Institute Genomics Platform"/>
            <consortium name="The Broad Institute Genome Sequencing Center for Infectious Disease"/>
            <person name="Wu L."/>
            <person name="Ma J."/>
        </authorList>
    </citation>
    <scope>NUCLEOTIDE SEQUENCE [LARGE SCALE GENOMIC DNA]</scope>
    <source>
        <strain evidence="3 4">JCM 4395</strain>
    </source>
</reference>
<dbReference type="EMBL" id="BAAASG010000036">
    <property type="protein sequence ID" value="GAA2523584.1"/>
    <property type="molecule type" value="Genomic_DNA"/>
</dbReference>
<protein>
    <recommendedName>
        <fullName evidence="5">Regulatory protein</fullName>
    </recommendedName>
</protein>
<keyword evidence="4" id="KW-1185">Reference proteome</keyword>
<dbReference type="Proteomes" id="UP001501777">
    <property type="component" value="Unassembled WGS sequence"/>
</dbReference>
<feature type="coiled-coil region" evidence="1">
    <location>
        <begin position="23"/>
        <end position="57"/>
    </location>
</feature>
<comment type="caution">
    <text evidence="3">The sequence shown here is derived from an EMBL/GenBank/DDBJ whole genome shotgun (WGS) entry which is preliminary data.</text>
</comment>
<proteinExistence type="predicted"/>
<organism evidence="3 4">
    <name type="scientific">Streptomyces longisporus</name>
    <dbReference type="NCBI Taxonomy" id="1948"/>
    <lineage>
        <taxon>Bacteria</taxon>
        <taxon>Bacillati</taxon>
        <taxon>Actinomycetota</taxon>
        <taxon>Actinomycetes</taxon>
        <taxon>Kitasatosporales</taxon>
        <taxon>Streptomycetaceae</taxon>
        <taxon>Streptomyces</taxon>
    </lineage>
</organism>
<evidence type="ECO:0000256" key="1">
    <source>
        <dbReference type="SAM" id="Coils"/>
    </source>
</evidence>
<evidence type="ECO:0008006" key="5">
    <source>
        <dbReference type="Google" id="ProtNLM"/>
    </source>
</evidence>
<gene>
    <name evidence="3" type="ORF">GCM10010276_88490</name>
</gene>
<accession>A0ABN3NIZ2</accession>